<dbReference type="PANTHER" id="PTHR11409:SF43">
    <property type="entry name" value="ADENOSINE DEAMINASE"/>
    <property type="match status" value="1"/>
</dbReference>
<evidence type="ECO:0000256" key="6">
    <source>
        <dbReference type="ARBA" id="ARBA00022833"/>
    </source>
</evidence>
<keyword evidence="4" id="KW-0479">Metal-binding</keyword>
<dbReference type="GO" id="GO:0006154">
    <property type="term" value="P:adenosine catabolic process"/>
    <property type="evidence" value="ECO:0007669"/>
    <property type="project" value="TreeGrafter"/>
</dbReference>
<comment type="caution">
    <text evidence="8">The sequence shown here is derived from an EMBL/GenBank/DDBJ whole genome shotgun (WGS) entry which is preliminary data.</text>
</comment>
<comment type="similarity">
    <text evidence="2">Belongs to the metallo-dependent hydrolases superfamily. Adenosine and AMP deaminases family.</text>
</comment>
<gene>
    <name evidence="8" type="ORF">CARN3_0963</name>
</gene>
<keyword evidence="5 8" id="KW-0378">Hydrolase</keyword>
<dbReference type="GO" id="GO:0043103">
    <property type="term" value="P:hypoxanthine salvage"/>
    <property type="evidence" value="ECO:0007669"/>
    <property type="project" value="TreeGrafter"/>
</dbReference>
<name>E6PYH8_9ZZZZ</name>
<dbReference type="InterPro" id="IPR032466">
    <property type="entry name" value="Metal_Hydrolase"/>
</dbReference>
<evidence type="ECO:0000256" key="5">
    <source>
        <dbReference type="ARBA" id="ARBA00022801"/>
    </source>
</evidence>
<reference evidence="8" key="1">
    <citation type="submission" date="2009-10" db="EMBL/GenBank/DDBJ databases">
        <title>Diversity of trophic interactions inside an arsenic-rich microbial ecosystem.</title>
        <authorList>
            <person name="Bertin P.N."/>
            <person name="Heinrich-Salmeron A."/>
            <person name="Pelletier E."/>
            <person name="Goulhen-Chollet F."/>
            <person name="Arsene-Ploetze F."/>
            <person name="Gallien S."/>
            <person name="Calteau A."/>
            <person name="Vallenet D."/>
            <person name="Casiot C."/>
            <person name="Chane-Woon-Ming B."/>
            <person name="Giloteaux L."/>
            <person name="Barakat M."/>
            <person name="Bonnefoy V."/>
            <person name="Bruneel O."/>
            <person name="Chandler M."/>
            <person name="Cleiss J."/>
            <person name="Duran R."/>
            <person name="Elbaz-Poulichet F."/>
            <person name="Fonknechten N."/>
            <person name="Lauga B."/>
            <person name="Mornico D."/>
            <person name="Ortet P."/>
            <person name="Schaeffer C."/>
            <person name="Siguier P."/>
            <person name="Alexander Thil Smith A."/>
            <person name="Van Dorsselaer A."/>
            <person name="Weissenbach J."/>
            <person name="Medigue C."/>
            <person name="Le Paslier D."/>
        </authorList>
    </citation>
    <scope>NUCLEOTIDE SEQUENCE</scope>
</reference>
<dbReference type="GO" id="GO:0005829">
    <property type="term" value="C:cytosol"/>
    <property type="evidence" value="ECO:0007669"/>
    <property type="project" value="TreeGrafter"/>
</dbReference>
<evidence type="ECO:0000313" key="8">
    <source>
        <dbReference type="EMBL" id="CBH99987.1"/>
    </source>
</evidence>
<dbReference type="EMBL" id="CABN01000080">
    <property type="protein sequence ID" value="CBH99987.1"/>
    <property type="molecule type" value="Genomic_DNA"/>
</dbReference>
<feature type="domain" description="Adenosine deaminase" evidence="7">
    <location>
        <begin position="315"/>
        <end position="463"/>
    </location>
</feature>
<dbReference type="Gene3D" id="3.20.20.140">
    <property type="entry name" value="Metal-dependent hydrolases"/>
    <property type="match status" value="1"/>
</dbReference>
<dbReference type="SUPFAM" id="SSF51556">
    <property type="entry name" value="Metallo-dependent hydrolases"/>
    <property type="match status" value="1"/>
</dbReference>
<evidence type="ECO:0000256" key="4">
    <source>
        <dbReference type="ARBA" id="ARBA00022723"/>
    </source>
</evidence>
<evidence type="ECO:0000256" key="2">
    <source>
        <dbReference type="ARBA" id="ARBA00006676"/>
    </source>
</evidence>
<comment type="cofactor">
    <cofactor evidence="1">
        <name>Zn(2+)</name>
        <dbReference type="ChEBI" id="CHEBI:29105"/>
    </cofactor>
</comment>
<keyword evidence="6" id="KW-0862">Zinc</keyword>
<evidence type="ECO:0000256" key="3">
    <source>
        <dbReference type="ARBA" id="ARBA00012784"/>
    </source>
</evidence>
<dbReference type="PANTHER" id="PTHR11409">
    <property type="entry name" value="ADENOSINE DEAMINASE"/>
    <property type="match status" value="1"/>
</dbReference>
<dbReference type="GO" id="GO:0046872">
    <property type="term" value="F:metal ion binding"/>
    <property type="evidence" value="ECO:0007669"/>
    <property type="project" value="UniProtKB-KW"/>
</dbReference>
<evidence type="ECO:0000259" key="7">
    <source>
        <dbReference type="Pfam" id="PF00962"/>
    </source>
</evidence>
<dbReference type="InterPro" id="IPR001365">
    <property type="entry name" value="A_deaminase_dom"/>
</dbReference>
<dbReference type="GO" id="GO:0004000">
    <property type="term" value="F:adenosine deaminase activity"/>
    <property type="evidence" value="ECO:0007669"/>
    <property type="project" value="TreeGrafter"/>
</dbReference>
<evidence type="ECO:0000256" key="1">
    <source>
        <dbReference type="ARBA" id="ARBA00001947"/>
    </source>
</evidence>
<dbReference type="InterPro" id="IPR006330">
    <property type="entry name" value="Ado/ade_deaminase"/>
</dbReference>
<protein>
    <recommendedName>
        <fullName evidence="3">adenosine deaminase</fullName>
        <ecNumber evidence="3">3.5.4.4</ecNumber>
    </recommendedName>
</protein>
<organism evidence="8">
    <name type="scientific">mine drainage metagenome</name>
    <dbReference type="NCBI Taxonomy" id="410659"/>
    <lineage>
        <taxon>unclassified sequences</taxon>
        <taxon>metagenomes</taxon>
        <taxon>ecological metagenomes</taxon>
    </lineage>
</organism>
<dbReference type="AlphaFoldDB" id="E6PYH8"/>
<proteinExistence type="inferred from homology"/>
<sequence length="520" mass="57431">MRILALTLLLSVTVSSLPGAVHAESRAAADLHAMGTERAFEAARKQGPLALHAFLVGMPKGADLHVHLSGAVYAESWIRAAGEDGLCIDETKLSFMKPTASACGAGEISATTMLANMQQRANQKLYDKLIDAFSMRSFVPYAGWNGHDQFFSTFAHFSGTAPSHAGEWVDEVVSRAAAQNEQYLELMETPPFAHAAALGYKIGWDADLPALRMRLMDAGLDEEIAPTREYIEQMLKTRSQREHCDTSHPAPGCKVEVRFLYQIPRGYPPQQVFAHTLLGFEAISKIPEFVGINFVMPEDGYISMRDYTLQMKMLAYLHSVYPGVHISLHAGELAPGMVPPDGLRFHIRQAVELGHAERIGHGVDVMYEDDPQALLKELAAKHVMIEINLTSNDGILGIEGKNHPLPEYRRAGVPVALSTDDEGVSRIDLTHEYVRATEEFSLSYGDLKQMSRTSMEHTFLPGKSLWAKPDVFGAVVAACAREPLGAEKLNKECTNFLDSNPKAAAQWELEEQIRLFEAKW</sequence>
<accession>E6PYH8</accession>
<dbReference type="Pfam" id="PF00962">
    <property type="entry name" value="A_deaminase"/>
    <property type="match status" value="1"/>
</dbReference>
<dbReference type="GO" id="GO:0046103">
    <property type="term" value="P:inosine biosynthetic process"/>
    <property type="evidence" value="ECO:0007669"/>
    <property type="project" value="TreeGrafter"/>
</dbReference>
<dbReference type="EC" id="3.5.4.4" evidence="3"/>